<reference evidence="2 3" key="1">
    <citation type="submission" date="2021-06" db="EMBL/GenBank/DDBJ databases">
        <title>Caerostris extrusa draft genome.</title>
        <authorList>
            <person name="Kono N."/>
            <person name="Arakawa K."/>
        </authorList>
    </citation>
    <scope>NUCLEOTIDE SEQUENCE [LARGE SCALE GENOMIC DNA]</scope>
</reference>
<dbReference type="Proteomes" id="UP001054945">
    <property type="component" value="Unassembled WGS sequence"/>
</dbReference>
<gene>
    <name evidence="2" type="ORF">CEXT_599991</name>
</gene>
<feature type="compositionally biased region" description="Polar residues" evidence="1">
    <location>
        <begin position="35"/>
        <end position="63"/>
    </location>
</feature>
<name>A0AAV4RHW4_CAEEX</name>
<evidence type="ECO:0000256" key="1">
    <source>
        <dbReference type="SAM" id="MobiDB-lite"/>
    </source>
</evidence>
<dbReference type="EMBL" id="BPLR01007867">
    <property type="protein sequence ID" value="GIY20316.1"/>
    <property type="molecule type" value="Genomic_DNA"/>
</dbReference>
<evidence type="ECO:0000313" key="2">
    <source>
        <dbReference type="EMBL" id="GIY20316.1"/>
    </source>
</evidence>
<proteinExistence type="predicted"/>
<comment type="caution">
    <text evidence="2">The sequence shown here is derived from an EMBL/GenBank/DDBJ whole genome shotgun (WGS) entry which is preliminary data.</text>
</comment>
<organism evidence="2 3">
    <name type="scientific">Caerostris extrusa</name>
    <name type="common">Bark spider</name>
    <name type="synonym">Caerostris bankana</name>
    <dbReference type="NCBI Taxonomy" id="172846"/>
    <lineage>
        <taxon>Eukaryota</taxon>
        <taxon>Metazoa</taxon>
        <taxon>Ecdysozoa</taxon>
        <taxon>Arthropoda</taxon>
        <taxon>Chelicerata</taxon>
        <taxon>Arachnida</taxon>
        <taxon>Araneae</taxon>
        <taxon>Araneomorphae</taxon>
        <taxon>Entelegynae</taxon>
        <taxon>Araneoidea</taxon>
        <taxon>Araneidae</taxon>
        <taxon>Caerostris</taxon>
    </lineage>
</organism>
<keyword evidence="3" id="KW-1185">Reference proteome</keyword>
<sequence>MNSFTQSNLIRGTSATPDLSSKMLHSADEQIKLKNPSQYSGCNKTSNEISNPTPTPTPWSLQRDTSLGKYRLGSLAQNRLWDANEMKCVVQTQRQLNPHWRRRSQRVSLPLNDHGASMNFGNIL</sequence>
<accession>A0AAV4RHW4</accession>
<protein>
    <submittedName>
        <fullName evidence="2">Uncharacterized protein</fullName>
    </submittedName>
</protein>
<dbReference type="AlphaFoldDB" id="A0AAV4RHW4"/>
<feature type="region of interest" description="Disordered" evidence="1">
    <location>
        <begin position="1"/>
        <end position="63"/>
    </location>
</feature>
<feature type="compositionally biased region" description="Polar residues" evidence="1">
    <location>
        <begin position="1"/>
        <end position="19"/>
    </location>
</feature>
<evidence type="ECO:0000313" key="3">
    <source>
        <dbReference type="Proteomes" id="UP001054945"/>
    </source>
</evidence>